<name>A0A4P5ZHD8_PLAAG</name>
<organism evidence="6 7">
    <name type="scientific">Planktothrix agardhii CCAP 1459/11A</name>
    <dbReference type="NCBI Taxonomy" id="282420"/>
    <lineage>
        <taxon>Bacteria</taxon>
        <taxon>Bacillati</taxon>
        <taxon>Cyanobacteriota</taxon>
        <taxon>Cyanophyceae</taxon>
        <taxon>Oscillatoriophycideae</taxon>
        <taxon>Oscillatoriales</taxon>
        <taxon>Microcoleaceae</taxon>
        <taxon>Planktothrix</taxon>
    </lineage>
</organism>
<dbReference type="InterPro" id="IPR042098">
    <property type="entry name" value="TauD-like_sf"/>
</dbReference>
<dbReference type="Gene3D" id="3.60.130.10">
    <property type="entry name" value="Clavaminate synthase-like"/>
    <property type="match status" value="1"/>
</dbReference>
<evidence type="ECO:0000256" key="1">
    <source>
        <dbReference type="ARBA" id="ARBA00001954"/>
    </source>
</evidence>
<dbReference type="RefSeq" id="WP_237157261.1">
    <property type="nucleotide sequence ID" value="NZ_BJCD01000061.1"/>
</dbReference>
<sequence length="384" mass="43476">METAFKAMSNQSNEDMSTLINCAAAWKGDELLNSTYWNYQLTAVEVAEIEAAIGSLNNTENGFDNLEGQFNQLSKTLANVSEELENGKGAVLLKGVPVNRCSDEEIAKVYLAMCRLMGMPIRESNSDFDSPIRSQTQFITYIRAEAADSSQEGKQSNDAFKFHTDRCDANSLLCIRQARTGGENHLASAITIYNEMCQSHPDIAEELFQEIPFFFEGENNWTTYPLWCIHKGKFTTQYSSAYVSLSQLIPDAPRLTEKQKQGLYLLQEIGLRVGIKLRVEPGDWLITNNHFVYHSRTSWPIEGGQYDRLLLRTWYTPFNSRELPDTPSFKTFWGAVEAGKPKGGFLPNHSTPPDQPITEPLSETDAYWLAQYMKGRWRGVDQIK</sequence>
<evidence type="ECO:0000256" key="3">
    <source>
        <dbReference type="ARBA" id="ARBA00023194"/>
    </source>
</evidence>
<dbReference type="EMBL" id="BJCD01000061">
    <property type="protein sequence ID" value="GDZ95546.1"/>
    <property type="molecule type" value="Genomic_DNA"/>
</dbReference>
<keyword evidence="4" id="KW-0175">Coiled coil</keyword>
<gene>
    <name evidence="6" type="ORF">PA905_39760</name>
</gene>
<feature type="domain" description="TauD/TfdA-like" evidence="5">
    <location>
        <begin position="70"/>
        <end position="314"/>
    </location>
</feature>
<dbReference type="SUPFAM" id="SSF51197">
    <property type="entry name" value="Clavaminate synthase-like"/>
    <property type="match status" value="1"/>
</dbReference>
<protein>
    <recommendedName>
        <fullName evidence="5">TauD/TfdA-like domain-containing protein</fullName>
    </recommendedName>
</protein>
<evidence type="ECO:0000259" key="5">
    <source>
        <dbReference type="Pfam" id="PF02668"/>
    </source>
</evidence>
<dbReference type="GO" id="GO:0016491">
    <property type="term" value="F:oxidoreductase activity"/>
    <property type="evidence" value="ECO:0007669"/>
    <property type="project" value="UniProtKB-KW"/>
</dbReference>
<proteinExistence type="predicted"/>
<dbReference type="PANTHER" id="PTHR10696">
    <property type="entry name" value="GAMMA-BUTYROBETAINE HYDROXYLASE-RELATED"/>
    <property type="match status" value="1"/>
</dbReference>
<accession>A0A4P5ZHD8</accession>
<keyword evidence="3" id="KW-0045">Antibiotic biosynthesis</keyword>
<evidence type="ECO:0000256" key="2">
    <source>
        <dbReference type="ARBA" id="ARBA00023002"/>
    </source>
</evidence>
<keyword evidence="2" id="KW-0560">Oxidoreductase</keyword>
<dbReference type="GO" id="GO:0017000">
    <property type="term" value="P:antibiotic biosynthetic process"/>
    <property type="evidence" value="ECO:0007669"/>
    <property type="project" value="UniProtKB-KW"/>
</dbReference>
<reference evidence="7" key="1">
    <citation type="submission" date="2019-02" db="EMBL/GenBank/DDBJ databases">
        <title>Draft genome sequence of Planktothrix agardhii NIES-905.</title>
        <authorList>
            <person name="Yamaguchi H."/>
            <person name="Suzuki S."/>
            <person name="Kawachi M."/>
        </authorList>
    </citation>
    <scope>NUCLEOTIDE SEQUENCE [LARGE SCALE GENOMIC DNA]</scope>
    <source>
        <strain evidence="7">CCAP 1459/11A</strain>
    </source>
</reference>
<dbReference type="PANTHER" id="PTHR10696:SF56">
    <property type="entry name" value="TAUD_TFDA-LIKE DOMAIN-CONTAINING PROTEIN"/>
    <property type="match status" value="1"/>
</dbReference>
<dbReference type="Proteomes" id="UP000299794">
    <property type="component" value="Unassembled WGS sequence"/>
</dbReference>
<dbReference type="InterPro" id="IPR050411">
    <property type="entry name" value="AlphaKG_dependent_hydroxylases"/>
</dbReference>
<dbReference type="Pfam" id="PF02668">
    <property type="entry name" value="TauD"/>
    <property type="match status" value="1"/>
</dbReference>
<feature type="coiled-coil region" evidence="4">
    <location>
        <begin position="56"/>
        <end position="83"/>
    </location>
</feature>
<evidence type="ECO:0000313" key="6">
    <source>
        <dbReference type="EMBL" id="GDZ95546.1"/>
    </source>
</evidence>
<evidence type="ECO:0000313" key="7">
    <source>
        <dbReference type="Proteomes" id="UP000299794"/>
    </source>
</evidence>
<comment type="cofactor">
    <cofactor evidence="1">
        <name>Fe(2+)</name>
        <dbReference type="ChEBI" id="CHEBI:29033"/>
    </cofactor>
</comment>
<evidence type="ECO:0000256" key="4">
    <source>
        <dbReference type="SAM" id="Coils"/>
    </source>
</evidence>
<comment type="caution">
    <text evidence="6">The sequence shown here is derived from an EMBL/GenBank/DDBJ whole genome shotgun (WGS) entry which is preliminary data.</text>
</comment>
<dbReference type="AlphaFoldDB" id="A0A4P5ZHD8"/>
<dbReference type="InterPro" id="IPR003819">
    <property type="entry name" value="TauD/TfdA-like"/>
</dbReference>